<reference evidence="2 3" key="1">
    <citation type="journal article" date="2021" name="Plant Biotechnol. J.">
        <title>Multi-omics assisted identification of the key and species-specific regulatory components of drought-tolerant mechanisms in Gossypium stocksii.</title>
        <authorList>
            <person name="Yu D."/>
            <person name="Ke L."/>
            <person name="Zhang D."/>
            <person name="Wu Y."/>
            <person name="Sun Y."/>
            <person name="Mei J."/>
            <person name="Sun J."/>
            <person name="Sun Y."/>
        </authorList>
    </citation>
    <scope>NUCLEOTIDE SEQUENCE [LARGE SCALE GENOMIC DNA]</scope>
    <source>
        <strain evidence="3">cv. E1</strain>
        <tissue evidence="2">Leaf</tissue>
    </source>
</reference>
<feature type="domain" description="RNase H type-1" evidence="1">
    <location>
        <begin position="39"/>
        <end position="118"/>
    </location>
</feature>
<protein>
    <recommendedName>
        <fullName evidence="1">RNase H type-1 domain-containing protein</fullName>
    </recommendedName>
</protein>
<keyword evidence="3" id="KW-1185">Reference proteome</keyword>
<dbReference type="PANTHER" id="PTHR47074:SF61">
    <property type="entry name" value="RNASE H TYPE-1 DOMAIN-CONTAINING PROTEIN"/>
    <property type="match status" value="1"/>
</dbReference>
<sequence>MILRNEVFCPICAMKDESIVHIFRDCMFVKHVLQEKRIAGIVLRNNLGQIVGACAYPFNSVQDPVLVEAYACLRAVIYVEELGFDNICVEGDALTILKKLEVQRTNRSRLRWRLKQSQQRSRVERLVFLVNSAWSHFVESLSLRDHLRSSGFGDVEKKERGLIEAWCGAATLERILSDASMRFDTVRKKK</sequence>
<dbReference type="OrthoDB" id="993340at2759"/>
<dbReference type="InterPro" id="IPR052929">
    <property type="entry name" value="RNase_H-like_EbsB-rel"/>
</dbReference>
<dbReference type="Proteomes" id="UP000828251">
    <property type="component" value="Unassembled WGS sequence"/>
</dbReference>
<comment type="caution">
    <text evidence="2">The sequence shown here is derived from an EMBL/GenBank/DDBJ whole genome shotgun (WGS) entry which is preliminary data.</text>
</comment>
<evidence type="ECO:0000313" key="2">
    <source>
        <dbReference type="EMBL" id="KAH1122024.1"/>
    </source>
</evidence>
<evidence type="ECO:0000313" key="3">
    <source>
        <dbReference type="Proteomes" id="UP000828251"/>
    </source>
</evidence>
<accession>A0A9D3WCD8</accession>
<organism evidence="2 3">
    <name type="scientific">Gossypium stocksii</name>
    <dbReference type="NCBI Taxonomy" id="47602"/>
    <lineage>
        <taxon>Eukaryota</taxon>
        <taxon>Viridiplantae</taxon>
        <taxon>Streptophyta</taxon>
        <taxon>Embryophyta</taxon>
        <taxon>Tracheophyta</taxon>
        <taxon>Spermatophyta</taxon>
        <taxon>Magnoliopsida</taxon>
        <taxon>eudicotyledons</taxon>
        <taxon>Gunneridae</taxon>
        <taxon>Pentapetalae</taxon>
        <taxon>rosids</taxon>
        <taxon>malvids</taxon>
        <taxon>Malvales</taxon>
        <taxon>Malvaceae</taxon>
        <taxon>Malvoideae</taxon>
        <taxon>Gossypium</taxon>
    </lineage>
</organism>
<name>A0A9D3WCD8_9ROSI</name>
<dbReference type="Pfam" id="PF13456">
    <property type="entry name" value="RVT_3"/>
    <property type="match status" value="1"/>
</dbReference>
<dbReference type="InterPro" id="IPR002156">
    <property type="entry name" value="RNaseH_domain"/>
</dbReference>
<dbReference type="AlphaFoldDB" id="A0A9D3WCD8"/>
<evidence type="ECO:0000259" key="1">
    <source>
        <dbReference type="Pfam" id="PF13456"/>
    </source>
</evidence>
<dbReference type="GO" id="GO:0004523">
    <property type="term" value="F:RNA-DNA hybrid ribonuclease activity"/>
    <property type="evidence" value="ECO:0007669"/>
    <property type="project" value="InterPro"/>
</dbReference>
<gene>
    <name evidence="2" type="ORF">J1N35_005184</name>
</gene>
<dbReference type="EMBL" id="JAIQCV010000002">
    <property type="protein sequence ID" value="KAH1122024.1"/>
    <property type="molecule type" value="Genomic_DNA"/>
</dbReference>
<proteinExistence type="predicted"/>
<dbReference type="GO" id="GO:0003676">
    <property type="term" value="F:nucleic acid binding"/>
    <property type="evidence" value="ECO:0007669"/>
    <property type="project" value="InterPro"/>
</dbReference>
<dbReference type="PANTHER" id="PTHR47074">
    <property type="entry name" value="BNAC02G40300D PROTEIN"/>
    <property type="match status" value="1"/>
</dbReference>